<keyword evidence="1" id="KW-1133">Transmembrane helix</keyword>
<evidence type="ECO:0000313" key="3">
    <source>
        <dbReference type="Proteomes" id="UP000187735"/>
    </source>
</evidence>
<feature type="transmembrane region" description="Helical" evidence="1">
    <location>
        <begin position="50"/>
        <end position="73"/>
    </location>
</feature>
<accession>A0A1P8WD07</accession>
<proteinExistence type="predicted"/>
<dbReference type="KEGG" id="fmr:Fuma_01549"/>
<evidence type="ECO:0000313" key="2">
    <source>
        <dbReference type="EMBL" id="APZ91948.1"/>
    </source>
</evidence>
<dbReference type="OrthoDB" id="10010210at2"/>
<sequence>MRITQPLGRRLSSDRFDAGMGQLASWCVSILMLALGFLKLAALPLTETELFFGVLLVLAVALLTWNVGMLVRIESNTRNPNRE</sequence>
<reference evidence="2 3" key="1">
    <citation type="journal article" date="2016" name="Front. Microbiol.">
        <title>Fuerstia marisgermanicae gen. nov., sp. nov., an Unusual Member of the Phylum Planctomycetes from the German Wadden Sea.</title>
        <authorList>
            <person name="Kohn T."/>
            <person name="Heuer A."/>
            <person name="Jogler M."/>
            <person name="Vollmers J."/>
            <person name="Boedeker C."/>
            <person name="Bunk B."/>
            <person name="Rast P."/>
            <person name="Borchert D."/>
            <person name="Glockner I."/>
            <person name="Freese H.M."/>
            <person name="Klenk H.P."/>
            <person name="Overmann J."/>
            <person name="Kaster A.K."/>
            <person name="Rohde M."/>
            <person name="Wiegand S."/>
            <person name="Jogler C."/>
        </authorList>
    </citation>
    <scope>NUCLEOTIDE SEQUENCE [LARGE SCALE GENOMIC DNA]</scope>
    <source>
        <strain evidence="2 3">NH11</strain>
    </source>
</reference>
<protein>
    <submittedName>
        <fullName evidence="2">Uncharacterized protein</fullName>
    </submittedName>
</protein>
<keyword evidence="3" id="KW-1185">Reference proteome</keyword>
<dbReference type="AlphaFoldDB" id="A0A1P8WD07"/>
<keyword evidence="1" id="KW-0472">Membrane</keyword>
<dbReference type="RefSeq" id="WP_077023625.1">
    <property type="nucleotide sequence ID" value="NZ_CP017641.1"/>
</dbReference>
<feature type="transmembrane region" description="Helical" evidence="1">
    <location>
        <begin position="20"/>
        <end position="38"/>
    </location>
</feature>
<evidence type="ECO:0000256" key="1">
    <source>
        <dbReference type="SAM" id="Phobius"/>
    </source>
</evidence>
<organism evidence="2 3">
    <name type="scientific">Fuerstiella marisgermanici</name>
    <dbReference type="NCBI Taxonomy" id="1891926"/>
    <lineage>
        <taxon>Bacteria</taxon>
        <taxon>Pseudomonadati</taxon>
        <taxon>Planctomycetota</taxon>
        <taxon>Planctomycetia</taxon>
        <taxon>Planctomycetales</taxon>
        <taxon>Planctomycetaceae</taxon>
        <taxon>Fuerstiella</taxon>
    </lineage>
</organism>
<name>A0A1P8WD07_9PLAN</name>
<gene>
    <name evidence="2" type="ORF">Fuma_01549</name>
</gene>
<dbReference type="EMBL" id="CP017641">
    <property type="protein sequence ID" value="APZ91948.1"/>
    <property type="molecule type" value="Genomic_DNA"/>
</dbReference>
<keyword evidence="1" id="KW-0812">Transmembrane</keyword>
<dbReference type="Proteomes" id="UP000187735">
    <property type="component" value="Chromosome"/>
</dbReference>